<protein>
    <submittedName>
        <fullName evidence="1">Uncharacterized protein</fullName>
    </submittedName>
</protein>
<reference evidence="1" key="1">
    <citation type="journal article" date="2018" name="PLoS Negl. Trop. Dis.">
        <title>Sialome diversity of ticks revealed by RNAseq of single tick salivary glands.</title>
        <authorList>
            <person name="Perner J."/>
            <person name="Kropackova S."/>
            <person name="Kopacek P."/>
            <person name="Ribeiro J.M."/>
        </authorList>
    </citation>
    <scope>NUCLEOTIDE SEQUENCE</scope>
    <source>
        <strain evidence="1">Siblings of single egg batch collected in Ceske Budejovice</strain>
        <tissue evidence="1">Salivary glands</tissue>
    </source>
</reference>
<proteinExistence type="predicted"/>
<dbReference type="EMBL" id="GEGO01004293">
    <property type="protein sequence ID" value="JAR91111.1"/>
    <property type="molecule type" value="Transcribed_RNA"/>
</dbReference>
<accession>A0A147BK40</accession>
<feature type="non-terminal residue" evidence="1">
    <location>
        <position position="1"/>
    </location>
</feature>
<organism evidence="1">
    <name type="scientific">Ixodes ricinus</name>
    <name type="common">Common tick</name>
    <name type="synonym">Acarus ricinus</name>
    <dbReference type="NCBI Taxonomy" id="34613"/>
    <lineage>
        <taxon>Eukaryota</taxon>
        <taxon>Metazoa</taxon>
        <taxon>Ecdysozoa</taxon>
        <taxon>Arthropoda</taxon>
        <taxon>Chelicerata</taxon>
        <taxon>Arachnida</taxon>
        <taxon>Acari</taxon>
        <taxon>Parasitiformes</taxon>
        <taxon>Ixodida</taxon>
        <taxon>Ixodoidea</taxon>
        <taxon>Ixodidae</taxon>
        <taxon>Ixodinae</taxon>
        <taxon>Ixodes</taxon>
    </lineage>
</organism>
<name>A0A147BK40_IXORI</name>
<evidence type="ECO:0000313" key="1">
    <source>
        <dbReference type="EMBL" id="JAR91111.1"/>
    </source>
</evidence>
<sequence>HQLSVNRYSSGNLKVHCNKCSCDPLLSLLYKTKIPGKWEATTGRKIFIAFKISVKEDEGCINASSLVSQNAEF</sequence>
<dbReference type="AlphaFoldDB" id="A0A147BK40"/>